<evidence type="ECO:0000259" key="7">
    <source>
        <dbReference type="Pfam" id="PF14527"/>
    </source>
</evidence>
<evidence type="ECO:0000256" key="4">
    <source>
        <dbReference type="HAMAP-Rule" id="MF_01420"/>
    </source>
</evidence>
<dbReference type="InterPro" id="IPR027434">
    <property type="entry name" value="Homing_endonucl"/>
</dbReference>
<dbReference type="GO" id="GO:0043937">
    <property type="term" value="P:regulation of sporulation"/>
    <property type="evidence" value="ECO:0007669"/>
    <property type="project" value="InterPro"/>
</dbReference>
<organism evidence="8 9">
    <name type="scientific">Eshraghiella crossota DSM 2876</name>
    <dbReference type="NCBI Taxonomy" id="511680"/>
    <lineage>
        <taxon>Bacteria</taxon>
        <taxon>Bacillati</taxon>
        <taxon>Bacillota</taxon>
        <taxon>Clostridia</taxon>
        <taxon>Lachnospirales</taxon>
        <taxon>Lachnospiraceae</taxon>
        <taxon>Eshraghiella</taxon>
    </lineage>
</organism>
<dbReference type="AlphaFoldDB" id="D4S2H9"/>
<dbReference type="eggNOG" id="COG1481">
    <property type="taxonomic scope" value="Bacteria"/>
</dbReference>
<dbReference type="HOGENOM" id="CLU_053282_0_0_9"/>
<feature type="domain" description="Sporulation transcription regulator WhiA N-terminal" evidence="6">
    <location>
        <begin position="21"/>
        <end position="107"/>
    </location>
</feature>
<proteinExistence type="inferred from homology"/>
<evidence type="ECO:0000256" key="1">
    <source>
        <dbReference type="ARBA" id="ARBA00022618"/>
    </source>
</evidence>
<dbReference type="InterPro" id="IPR003802">
    <property type="entry name" value="Sporulation_regulator_WhiA"/>
</dbReference>
<dbReference type="InterPro" id="IPR039518">
    <property type="entry name" value="WhiA_LAGLIDADG_dom"/>
</dbReference>
<dbReference type="EMBL" id="ABWN01000040">
    <property type="protein sequence ID" value="EFF67434.1"/>
    <property type="molecule type" value="Genomic_DNA"/>
</dbReference>
<gene>
    <name evidence="4" type="primary">whiA</name>
    <name evidence="8" type="ORF">BUTYVIB_02301</name>
</gene>
<dbReference type="Pfam" id="PF14527">
    <property type="entry name" value="LAGLIDADG_WhiA"/>
    <property type="match status" value="1"/>
</dbReference>
<keyword evidence="9" id="KW-1185">Reference proteome</keyword>
<dbReference type="GO" id="GO:0051301">
    <property type="term" value="P:cell division"/>
    <property type="evidence" value="ECO:0007669"/>
    <property type="project" value="UniProtKB-UniRule"/>
</dbReference>
<keyword evidence="1 4" id="KW-0132">Cell division</keyword>
<evidence type="ECO:0000259" key="5">
    <source>
        <dbReference type="Pfam" id="PF02650"/>
    </source>
</evidence>
<dbReference type="GO" id="GO:0003677">
    <property type="term" value="F:DNA binding"/>
    <property type="evidence" value="ECO:0007669"/>
    <property type="project" value="UniProtKB-UniRule"/>
</dbReference>
<protein>
    <recommendedName>
        <fullName evidence="4">Probable cell division protein WhiA</fullName>
    </recommendedName>
</protein>
<feature type="domain" description="WhiA LAGLIDADG-like" evidence="7">
    <location>
        <begin position="133"/>
        <end position="224"/>
    </location>
</feature>
<dbReference type="Pfam" id="PF02650">
    <property type="entry name" value="HTH_WhiA"/>
    <property type="match status" value="1"/>
</dbReference>
<sequence>MVMSFSHKVKDELVTVVPGARHCQIAEIAAIISMNGDIYTDCHGRHCIRIQSERMAVVSKCQRLICKAFSYITGSTVRRNRETGNTVYTIWVKDSDVAIKILLATKLMDVDGSINRDLSLVSIMGISSMCCKRAFLRGAFLAGGSLSDPEKSYHFEIVSSGKEKASQIADAMNSFHLDARIVERRKSYVVYLKEGAQIVDMLNVMGARIALMDLENVRVLKEVRNSVNRQVNCETANLNKTIQAAVKQTEDICYIRDHMGLNSLPDGLCEIAKIRLQYPDTPLKDLGTMLSVPLGKSGVNHRLRKISQIADSLREKNGMAPGGIINDNEKHEN</sequence>
<evidence type="ECO:0000259" key="6">
    <source>
        <dbReference type="Pfam" id="PF10298"/>
    </source>
</evidence>
<dbReference type="SUPFAM" id="SSF55608">
    <property type="entry name" value="Homing endonucleases"/>
    <property type="match status" value="1"/>
</dbReference>
<evidence type="ECO:0000313" key="8">
    <source>
        <dbReference type="EMBL" id="EFF67434.1"/>
    </source>
</evidence>
<keyword evidence="2 4" id="KW-0238">DNA-binding</keyword>
<comment type="function">
    <text evidence="4">Involved in cell division and chromosome segregation.</text>
</comment>
<keyword evidence="3 4" id="KW-0131">Cell cycle</keyword>
<dbReference type="Pfam" id="PF10298">
    <property type="entry name" value="WhiA_N"/>
    <property type="match status" value="1"/>
</dbReference>
<comment type="caution">
    <text evidence="8">The sequence shown here is derived from an EMBL/GenBank/DDBJ whole genome shotgun (WGS) entry which is preliminary data.</text>
</comment>
<dbReference type="HAMAP" id="MF_01420">
    <property type="entry name" value="HTH_type_WhiA"/>
    <property type="match status" value="1"/>
</dbReference>
<feature type="domain" description="Sporulation regulator WhiA C-terminal" evidence="5">
    <location>
        <begin position="227"/>
        <end position="310"/>
    </location>
</feature>
<name>D4S2H9_9FIRM</name>
<evidence type="ECO:0000313" key="9">
    <source>
        <dbReference type="Proteomes" id="UP000006238"/>
    </source>
</evidence>
<dbReference type="Proteomes" id="UP000006238">
    <property type="component" value="Unassembled WGS sequence"/>
</dbReference>
<dbReference type="PANTHER" id="PTHR37307:SF1">
    <property type="entry name" value="CELL DIVISION PROTEIN WHIA-RELATED"/>
    <property type="match status" value="1"/>
</dbReference>
<reference evidence="8 9" key="1">
    <citation type="submission" date="2010-02" db="EMBL/GenBank/DDBJ databases">
        <authorList>
            <person name="Weinstock G."/>
            <person name="Sodergren E."/>
            <person name="Clifton S."/>
            <person name="Fulton L."/>
            <person name="Fulton B."/>
            <person name="Courtney L."/>
            <person name="Fronick C."/>
            <person name="Harrison M."/>
            <person name="Strong C."/>
            <person name="Farmer C."/>
            <person name="Delahaunty K."/>
            <person name="Markovic C."/>
            <person name="Hall O."/>
            <person name="Minx P."/>
            <person name="Tomlinson C."/>
            <person name="Mitreva M."/>
            <person name="Nelson J."/>
            <person name="Hou S."/>
            <person name="Wollam A."/>
            <person name="Pepin K.H."/>
            <person name="Johnson M."/>
            <person name="Bhonagiri V."/>
            <person name="Zhang X."/>
            <person name="Suruliraj S."/>
            <person name="Warren W."/>
            <person name="Chinwalla A."/>
            <person name="Mardis E.R."/>
            <person name="Wilson R.K."/>
        </authorList>
    </citation>
    <scope>NUCLEOTIDE SEQUENCE [LARGE SCALE GENOMIC DNA]</scope>
    <source>
        <strain evidence="8 9">DSM 2876</strain>
    </source>
</reference>
<dbReference type="InterPro" id="IPR023054">
    <property type="entry name" value="Sporulation_regulator_WhiA_C"/>
</dbReference>
<dbReference type="InterPro" id="IPR018478">
    <property type="entry name" value="Sporu_reg_WhiA_N_dom"/>
</dbReference>
<comment type="similarity">
    <text evidence="4">Belongs to the WhiA family.</text>
</comment>
<evidence type="ECO:0000256" key="2">
    <source>
        <dbReference type="ARBA" id="ARBA00023125"/>
    </source>
</evidence>
<dbReference type="Gene3D" id="3.10.28.10">
    <property type="entry name" value="Homing endonucleases"/>
    <property type="match status" value="1"/>
</dbReference>
<dbReference type="PANTHER" id="PTHR37307">
    <property type="entry name" value="CELL DIVISION PROTEIN WHIA-RELATED"/>
    <property type="match status" value="1"/>
</dbReference>
<accession>D4S2H9</accession>
<dbReference type="NCBIfam" id="TIGR00647">
    <property type="entry name" value="DNA_bind_WhiA"/>
    <property type="match status" value="1"/>
</dbReference>
<dbReference type="STRING" id="45851.BHV86_04150"/>
<evidence type="ECO:0000256" key="3">
    <source>
        <dbReference type="ARBA" id="ARBA00023306"/>
    </source>
</evidence>